<dbReference type="RefSeq" id="WP_284296783.1">
    <property type="nucleotide sequence ID" value="NZ_BSSV01000002.1"/>
</dbReference>
<sequence length="133" mass="14501">MKIVNQVIQQKLHTPFKWGENDCCLIAADLVNALSGHDPAAPFRGSYDSEIGALKIIAKHGGSVEALLDTYLGEPKPINQAITGDIALMLNEKGQQQAGIVFRSIVYVPGEKGLLQKPLNQSLKIWSNHSCHQ</sequence>
<protein>
    <recommendedName>
        <fullName evidence="1">DUF6950 domain-containing protein</fullName>
    </recommendedName>
</protein>
<organism evidence="2 3">
    <name type="scientific">Thalassotalea loyana</name>
    <dbReference type="NCBI Taxonomy" id="280483"/>
    <lineage>
        <taxon>Bacteria</taxon>
        <taxon>Pseudomonadati</taxon>
        <taxon>Pseudomonadota</taxon>
        <taxon>Gammaproteobacteria</taxon>
        <taxon>Alteromonadales</taxon>
        <taxon>Colwelliaceae</taxon>
        <taxon>Thalassotalea</taxon>
    </lineage>
</organism>
<keyword evidence="3" id="KW-1185">Reference proteome</keyword>
<evidence type="ECO:0000259" key="1">
    <source>
        <dbReference type="Pfam" id="PF22262"/>
    </source>
</evidence>
<name>A0ABQ6HAA0_9GAMM</name>
<dbReference type="Proteomes" id="UP001157134">
    <property type="component" value="Unassembled WGS sequence"/>
</dbReference>
<evidence type="ECO:0000313" key="2">
    <source>
        <dbReference type="EMBL" id="GLX85048.1"/>
    </source>
</evidence>
<feature type="domain" description="DUF6950" evidence="1">
    <location>
        <begin position="5"/>
        <end position="127"/>
    </location>
</feature>
<dbReference type="Pfam" id="PF22262">
    <property type="entry name" value="DUF6950"/>
    <property type="match status" value="1"/>
</dbReference>
<gene>
    <name evidence="2" type="ORF">tloyanaT_13000</name>
</gene>
<evidence type="ECO:0000313" key="3">
    <source>
        <dbReference type="Proteomes" id="UP001157134"/>
    </source>
</evidence>
<comment type="caution">
    <text evidence="2">The sequence shown here is derived from an EMBL/GenBank/DDBJ whole genome shotgun (WGS) entry which is preliminary data.</text>
</comment>
<reference evidence="2 3" key="1">
    <citation type="submission" date="2023-03" db="EMBL/GenBank/DDBJ databases">
        <title>Thalassotalea loyana LMG 22536T draft genome sequence.</title>
        <authorList>
            <person name="Sawabe T."/>
        </authorList>
    </citation>
    <scope>NUCLEOTIDE SEQUENCE [LARGE SCALE GENOMIC DNA]</scope>
    <source>
        <strain evidence="2 3">LMG 22536</strain>
    </source>
</reference>
<dbReference type="InterPro" id="IPR053802">
    <property type="entry name" value="DUF6950"/>
</dbReference>
<accession>A0ABQ6HAA0</accession>
<proteinExistence type="predicted"/>
<dbReference type="EMBL" id="BSSV01000002">
    <property type="protein sequence ID" value="GLX85048.1"/>
    <property type="molecule type" value="Genomic_DNA"/>
</dbReference>